<dbReference type="OrthoDB" id="14196at2"/>
<dbReference type="AlphaFoldDB" id="A0A370U9I9"/>
<dbReference type="GO" id="GO:0042277">
    <property type="term" value="F:peptide binding"/>
    <property type="evidence" value="ECO:0007669"/>
    <property type="project" value="InterPro"/>
</dbReference>
<comment type="subcellular location">
    <subcellularLocation>
        <location evidence="7">Periplasm</location>
    </subcellularLocation>
    <text evidence="7">Is capable of associating with the outer membrane.</text>
</comment>
<feature type="domain" description="PpiC" evidence="8">
    <location>
        <begin position="170"/>
        <end position="264"/>
    </location>
</feature>
<dbReference type="GO" id="GO:0050821">
    <property type="term" value="P:protein stabilization"/>
    <property type="evidence" value="ECO:0007669"/>
    <property type="project" value="InterPro"/>
</dbReference>
<dbReference type="EC" id="5.2.1.8" evidence="7"/>
<protein>
    <recommendedName>
        <fullName evidence="7">Chaperone SurA</fullName>
    </recommendedName>
    <alternativeName>
        <fullName evidence="7">Peptidyl-prolyl cis-trans isomerase SurA</fullName>
        <shortName evidence="7">PPIase SurA</shortName>
        <ecNumber evidence="7">5.2.1.8</ecNumber>
    </alternativeName>
    <alternativeName>
        <fullName evidence="7">Rotamase SurA</fullName>
    </alternativeName>
</protein>
<dbReference type="InterPro" id="IPR023034">
    <property type="entry name" value="PPIase_SurA"/>
</dbReference>
<dbReference type="GO" id="GO:0003755">
    <property type="term" value="F:peptidyl-prolyl cis-trans isomerase activity"/>
    <property type="evidence" value="ECO:0007669"/>
    <property type="project" value="UniProtKB-UniRule"/>
</dbReference>
<gene>
    <name evidence="7" type="primary">surA</name>
    <name evidence="9" type="ORF">DN730_08515</name>
</gene>
<dbReference type="InterPro" id="IPR050280">
    <property type="entry name" value="OMP_Chaperone_SurA"/>
</dbReference>
<proteinExistence type="inferred from homology"/>
<keyword evidence="1 7" id="KW-0732">Signal</keyword>
<dbReference type="PANTHER" id="PTHR47637">
    <property type="entry name" value="CHAPERONE SURA"/>
    <property type="match status" value="1"/>
</dbReference>
<comment type="function">
    <text evidence="7">Chaperone involved in the correct folding and assembly of outer membrane proteins. Recognizes specific patterns of aromatic residues and the orientation of their side chains, which are found more frequently in integral outer membrane proteins. May act in both early periplasmic and late outer membrane-associated steps of protein maturation.</text>
</comment>
<feature type="domain" description="PpiC" evidence="8">
    <location>
        <begin position="273"/>
        <end position="372"/>
    </location>
</feature>
<evidence type="ECO:0000256" key="2">
    <source>
        <dbReference type="ARBA" id="ARBA00022737"/>
    </source>
</evidence>
<evidence type="ECO:0000259" key="8">
    <source>
        <dbReference type="PROSITE" id="PS50198"/>
    </source>
</evidence>
<dbReference type="InterPro" id="IPR015391">
    <property type="entry name" value="SurA_N"/>
</dbReference>
<comment type="catalytic activity">
    <reaction evidence="7">
        <text>[protein]-peptidylproline (omega=180) = [protein]-peptidylproline (omega=0)</text>
        <dbReference type="Rhea" id="RHEA:16237"/>
        <dbReference type="Rhea" id="RHEA-COMP:10747"/>
        <dbReference type="Rhea" id="RHEA-COMP:10748"/>
        <dbReference type="ChEBI" id="CHEBI:83833"/>
        <dbReference type="ChEBI" id="CHEBI:83834"/>
        <dbReference type="EC" id="5.2.1.8"/>
    </reaction>
</comment>
<evidence type="ECO:0000256" key="6">
    <source>
        <dbReference type="ARBA" id="ARBA00023235"/>
    </source>
</evidence>
<dbReference type="PROSITE" id="PS50198">
    <property type="entry name" value="PPIC_PPIASE_2"/>
    <property type="match status" value="2"/>
</dbReference>
<dbReference type="InterPro" id="IPR027304">
    <property type="entry name" value="Trigger_fact/SurA_dom_sf"/>
</dbReference>
<dbReference type="EMBL" id="QKRA01000003">
    <property type="protein sequence ID" value="RDL44431.1"/>
    <property type="molecule type" value="Genomic_DNA"/>
</dbReference>
<evidence type="ECO:0000256" key="4">
    <source>
        <dbReference type="ARBA" id="ARBA00023110"/>
    </source>
</evidence>
<dbReference type="InterPro" id="IPR046357">
    <property type="entry name" value="PPIase_dom_sf"/>
</dbReference>
<dbReference type="RefSeq" id="WP_115467694.1">
    <property type="nucleotide sequence ID" value="NZ_QKRA01000003.1"/>
</dbReference>
<dbReference type="Gene3D" id="3.10.50.40">
    <property type="match status" value="2"/>
</dbReference>
<comment type="domain">
    <text evidence="7">The PPIase activity resides only in the second parvulin domain. The N-terminal region and the C-terminal tail are necessary and sufficient for the chaperone activity of SurA. The PPIase activity is dispensable for SurA to function as a chaperone. The N-terminal region and the C-terminal tail are also required for porin recognition.</text>
</comment>
<name>A0A370U9I9_9GAMM</name>
<accession>A0A370U9I9</accession>
<dbReference type="PANTHER" id="PTHR47637:SF1">
    <property type="entry name" value="CHAPERONE SURA"/>
    <property type="match status" value="1"/>
</dbReference>
<dbReference type="SUPFAM" id="SSF54534">
    <property type="entry name" value="FKBP-like"/>
    <property type="match status" value="2"/>
</dbReference>
<evidence type="ECO:0000256" key="3">
    <source>
        <dbReference type="ARBA" id="ARBA00022764"/>
    </source>
</evidence>
<keyword evidence="6 7" id="KW-0413">Isomerase</keyword>
<dbReference type="GO" id="GO:0051082">
    <property type="term" value="F:unfolded protein binding"/>
    <property type="evidence" value="ECO:0007669"/>
    <property type="project" value="UniProtKB-UniRule"/>
</dbReference>
<dbReference type="PROSITE" id="PS01096">
    <property type="entry name" value="PPIC_PPIASE_1"/>
    <property type="match status" value="1"/>
</dbReference>
<dbReference type="GO" id="GO:0006457">
    <property type="term" value="P:protein folding"/>
    <property type="evidence" value="ECO:0007669"/>
    <property type="project" value="UniProtKB-UniRule"/>
</dbReference>
<dbReference type="SUPFAM" id="SSF109998">
    <property type="entry name" value="Triger factor/SurA peptide-binding domain-like"/>
    <property type="match status" value="1"/>
</dbReference>
<dbReference type="Proteomes" id="UP000254326">
    <property type="component" value="Unassembled WGS sequence"/>
</dbReference>
<dbReference type="GO" id="GO:0030288">
    <property type="term" value="C:outer membrane-bounded periplasmic space"/>
    <property type="evidence" value="ECO:0007669"/>
    <property type="project" value="InterPro"/>
</dbReference>
<dbReference type="Gene3D" id="1.10.4030.10">
    <property type="entry name" value="Porin chaperone SurA, peptide-binding domain"/>
    <property type="match status" value="1"/>
</dbReference>
<feature type="signal peptide" evidence="7">
    <location>
        <begin position="1"/>
        <end position="23"/>
    </location>
</feature>
<evidence type="ECO:0000256" key="5">
    <source>
        <dbReference type="ARBA" id="ARBA00023186"/>
    </source>
</evidence>
<evidence type="ECO:0000313" key="9">
    <source>
        <dbReference type="EMBL" id="RDL44431.1"/>
    </source>
</evidence>
<dbReference type="Pfam" id="PF13616">
    <property type="entry name" value="Rotamase_3"/>
    <property type="match status" value="1"/>
</dbReference>
<evidence type="ECO:0000313" key="10">
    <source>
        <dbReference type="Proteomes" id="UP000254326"/>
    </source>
</evidence>
<dbReference type="Pfam" id="PF09312">
    <property type="entry name" value="SurA_N"/>
    <property type="match status" value="1"/>
</dbReference>
<dbReference type="HAMAP" id="MF_01183">
    <property type="entry name" value="Chaperone_SurA"/>
    <property type="match status" value="1"/>
</dbReference>
<dbReference type="Pfam" id="PF00639">
    <property type="entry name" value="Rotamase"/>
    <property type="match status" value="1"/>
</dbReference>
<keyword evidence="2 7" id="KW-0677">Repeat</keyword>
<organism evidence="9 10">
    <name type="scientific">Marinomonas piezotolerans</name>
    <dbReference type="NCBI Taxonomy" id="2213058"/>
    <lineage>
        <taxon>Bacteria</taxon>
        <taxon>Pseudomonadati</taxon>
        <taxon>Pseudomonadota</taxon>
        <taxon>Gammaproteobacteria</taxon>
        <taxon>Oceanospirillales</taxon>
        <taxon>Oceanospirillaceae</taxon>
        <taxon>Marinomonas</taxon>
    </lineage>
</organism>
<evidence type="ECO:0000256" key="1">
    <source>
        <dbReference type="ARBA" id="ARBA00022729"/>
    </source>
</evidence>
<keyword evidence="5 7" id="KW-0143">Chaperone</keyword>
<keyword evidence="4 7" id="KW-0697">Rotamase</keyword>
<sequence length="418" mass="46813" precursor="true">MMYKIICSIFLSTAIWASTPALAAPQKLDGIAAIVDANAILDSDITARFDVVKDRVPGGILTSSIRRQILNQLVEESLQINYARKLGIRVGNSEVDKAILNVASNMQTDINGLRQRLAQQGIDYARYREQIENEILIGKARQQVVQSRISITEQEIDDFLANQQKNNQSKAEYRLRHIVIRAKDVADTRAQIEEIAASINNEQDFINQAIANSEGQFAIQGGDLGWRKANELPKLFTQAIANQQGPLIGPLQSNAGFHLLWVVDKQSQDVALQQETKVSHILVRANEIRDDQQTQELSEKLYNQLQNGANFAELAKEYSEDQGSTLQGGDLGWVTPGTMVPEFEEVMDLTAVGDISAPFRSQFGWHILTVEGRRQTDISDKVKRTNAERALIAQKRDFVIENWLSELRADAFIDRKAN</sequence>
<keyword evidence="3 7" id="KW-0574">Periplasm</keyword>
<reference evidence="9 10" key="1">
    <citation type="submission" date="2018-06" db="EMBL/GenBank/DDBJ databases">
        <title>Marinomonas sp. YLB-05 draft genome sequence.</title>
        <authorList>
            <person name="Yu L."/>
            <person name="Tang X."/>
        </authorList>
    </citation>
    <scope>NUCLEOTIDE SEQUENCE [LARGE SCALE GENOMIC DNA]</scope>
    <source>
        <strain evidence="9 10">YLB-05</strain>
    </source>
</reference>
<dbReference type="GO" id="GO:0043165">
    <property type="term" value="P:Gram-negative-bacterium-type cell outer membrane assembly"/>
    <property type="evidence" value="ECO:0007669"/>
    <property type="project" value="InterPro"/>
</dbReference>
<dbReference type="InterPro" id="IPR000297">
    <property type="entry name" value="PPIase_PpiC"/>
</dbReference>
<dbReference type="InterPro" id="IPR023058">
    <property type="entry name" value="PPIase_PpiC_CS"/>
</dbReference>
<comment type="caution">
    <text evidence="9">The sequence shown here is derived from an EMBL/GenBank/DDBJ whole genome shotgun (WGS) entry which is preliminary data.</text>
</comment>
<keyword evidence="10" id="KW-1185">Reference proteome</keyword>
<evidence type="ECO:0000256" key="7">
    <source>
        <dbReference type="HAMAP-Rule" id="MF_01183"/>
    </source>
</evidence>
<feature type="chain" id="PRO_5017089254" description="Chaperone SurA" evidence="7">
    <location>
        <begin position="24"/>
        <end position="418"/>
    </location>
</feature>